<keyword evidence="2" id="KW-1185">Reference proteome</keyword>
<name>A0A6A6F0Y1_9PEZI</name>
<dbReference type="Proteomes" id="UP000799539">
    <property type="component" value="Unassembled WGS sequence"/>
</dbReference>
<evidence type="ECO:0000313" key="2">
    <source>
        <dbReference type="Proteomes" id="UP000799539"/>
    </source>
</evidence>
<accession>A0A6A6F0Y1</accession>
<sequence>MNNYLDPTIDVTQGLFGAAIYKAVFAPEDASLDVLRQQISAGVDPFRNSFDAILEDFGHDPEDFLKSIALVKLAGSAIWTLCSPHLQQLRGRAVPDETLKYKRWNSLFEDAFRAAITLKQVTMYSDLGPFEIRWPTFGERIGVHFHRRVYDLGDRLTENAPETVLHGILPGVWRNTDDEMIAFSRSPCDSRNKQERSTVIA</sequence>
<organism evidence="1 2">
    <name type="scientific">Cercospora zeae-maydis SCOH1-5</name>
    <dbReference type="NCBI Taxonomy" id="717836"/>
    <lineage>
        <taxon>Eukaryota</taxon>
        <taxon>Fungi</taxon>
        <taxon>Dikarya</taxon>
        <taxon>Ascomycota</taxon>
        <taxon>Pezizomycotina</taxon>
        <taxon>Dothideomycetes</taxon>
        <taxon>Dothideomycetidae</taxon>
        <taxon>Mycosphaerellales</taxon>
        <taxon>Mycosphaerellaceae</taxon>
        <taxon>Cercospora</taxon>
    </lineage>
</organism>
<proteinExistence type="predicted"/>
<dbReference type="EMBL" id="ML992708">
    <property type="protein sequence ID" value="KAF2206974.1"/>
    <property type="molecule type" value="Genomic_DNA"/>
</dbReference>
<dbReference type="OrthoDB" id="3647071at2759"/>
<protein>
    <submittedName>
        <fullName evidence="1">Uncharacterized protein</fullName>
    </submittedName>
</protein>
<evidence type="ECO:0000313" key="1">
    <source>
        <dbReference type="EMBL" id="KAF2206974.1"/>
    </source>
</evidence>
<reference evidence="1" key="1">
    <citation type="journal article" date="2020" name="Stud. Mycol.">
        <title>101 Dothideomycetes genomes: a test case for predicting lifestyles and emergence of pathogens.</title>
        <authorList>
            <person name="Haridas S."/>
            <person name="Albert R."/>
            <person name="Binder M."/>
            <person name="Bloem J."/>
            <person name="Labutti K."/>
            <person name="Salamov A."/>
            <person name="Andreopoulos B."/>
            <person name="Baker S."/>
            <person name="Barry K."/>
            <person name="Bills G."/>
            <person name="Bluhm B."/>
            <person name="Cannon C."/>
            <person name="Castanera R."/>
            <person name="Culley D."/>
            <person name="Daum C."/>
            <person name="Ezra D."/>
            <person name="Gonzalez J."/>
            <person name="Henrissat B."/>
            <person name="Kuo A."/>
            <person name="Liang C."/>
            <person name="Lipzen A."/>
            <person name="Lutzoni F."/>
            <person name="Magnuson J."/>
            <person name="Mondo S."/>
            <person name="Nolan M."/>
            <person name="Ohm R."/>
            <person name="Pangilinan J."/>
            <person name="Park H.-J."/>
            <person name="Ramirez L."/>
            <person name="Alfaro M."/>
            <person name="Sun H."/>
            <person name="Tritt A."/>
            <person name="Yoshinaga Y."/>
            <person name="Zwiers L.-H."/>
            <person name="Turgeon B."/>
            <person name="Goodwin S."/>
            <person name="Spatafora J."/>
            <person name="Crous P."/>
            <person name="Grigoriev I."/>
        </authorList>
    </citation>
    <scope>NUCLEOTIDE SEQUENCE</scope>
    <source>
        <strain evidence="1">SCOH1-5</strain>
    </source>
</reference>
<dbReference type="AlphaFoldDB" id="A0A6A6F0Y1"/>
<gene>
    <name evidence="1" type="ORF">CERZMDRAFT_102821</name>
</gene>